<evidence type="ECO:0000259" key="1">
    <source>
        <dbReference type="Pfam" id="PF12146"/>
    </source>
</evidence>
<dbReference type="NCBIfam" id="TIGR03100">
    <property type="entry name" value="hydr1_PEP"/>
    <property type="match status" value="1"/>
</dbReference>
<evidence type="ECO:0000313" key="3">
    <source>
        <dbReference type="Proteomes" id="UP000233654"/>
    </source>
</evidence>
<reference evidence="2 3" key="1">
    <citation type="journal article" date="2017" name="ISME J.">
        <title>Potential for microbial H2 and metal transformations associated with novel bacteria and archaea in deep terrestrial subsurface sediments.</title>
        <authorList>
            <person name="Hernsdorf A.W."/>
            <person name="Amano Y."/>
            <person name="Miyakawa K."/>
            <person name="Ise K."/>
            <person name="Suzuki Y."/>
            <person name="Anantharaman K."/>
            <person name="Probst A."/>
            <person name="Burstein D."/>
            <person name="Thomas B.C."/>
            <person name="Banfield J.F."/>
        </authorList>
    </citation>
    <scope>NUCLEOTIDE SEQUENCE [LARGE SCALE GENOMIC DNA]</scope>
    <source>
        <strain evidence="2">HGW-Actinobacteria-3</strain>
    </source>
</reference>
<feature type="domain" description="Serine aminopeptidase S33" evidence="1">
    <location>
        <begin position="53"/>
        <end position="158"/>
    </location>
</feature>
<evidence type="ECO:0000313" key="2">
    <source>
        <dbReference type="EMBL" id="PKQ27687.1"/>
    </source>
</evidence>
<dbReference type="Pfam" id="PF12146">
    <property type="entry name" value="Hydrolase_4"/>
    <property type="match status" value="1"/>
</dbReference>
<dbReference type="AlphaFoldDB" id="A0A2N3G4Q1"/>
<gene>
    <name evidence="2" type="ORF">CVT63_06680</name>
</gene>
<proteinExistence type="predicted"/>
<dbReference type="InterPro" id="IPR029058">
    <property type="entry name" value="AB_hydrolase_fold"/>
</dbReference>
<protein>
    <submittedName>
        <fullName evidence="2">Hydrolase 1, exosortase A system-associated</fullName>
    </submittedName>
</protein>
<name>A0A2N3G4Q1_9ACTN</name>
<comment type="caution">
    <text evidence="2">The sequence shown here is derived from an EMBL/GenBank/DDBJ whole genome shotgun (WGS) entry which is preliminary data.</text>
</comment>
<dbReference type="GO" id="GO:0016787">
    <property type="term" value="F:hydrolase activity"/>
    <property type="evidence" value="ECO:0007669"/>
    <property type="project" value="UniProtKB-KW"/>
</dbReference>
<dbReference type="Gene3D" id="3.40.50.1820">
    <property type="entry name" value="alpha/beta hydrolase"/>
    <property type="match status" value="1"/>
</dbReference>
<organism evidence="2 3">
    <name type="scientific">Candidatus Anoxymicrobium japonicum</name>
    <dbReference type="NCBI Taxonomy" id="2013648"/>
    <lineage>
        <taxon>Bacteria</taxon>
        <taxon>Bacillati</taxon>
        <taxon>Actinomycetota</taxon>
        <taxon>Candidatus Geothermincolia</taxon>
        <taxon>Candidatus Geothermincolales</taxon>
        <taxon>Candidatus Anoxymicrobiaceae</taxon>
        <taxon>Candidatus Anoxymicrobium</taxon>
    </lineage>
</organism>
<dbReference type="EMBL" id="PHEX01000064">
    <property type="protein sequence ID" value="PKQ27687.1"/>
    <property type="molecule type" value="Genomic_DNA"/>
</dbReference>
<dbReference type="Proteomes" id="UP000233654">
    <property type="component" value="Unassembled WGS sequence"/>
</dbReference>
<accession>A0A2N3G4Q1</accession>
<keyword evidence="2" id="KW-0378">Hydrolase</keyword>
<dbReference type="SUPFAM" id="SSF53474">
    <property type="entry name" value="alpha/beta-Hydrolases"/>
    <property type="match status" value="1"/>
</dbReference>
<sequence length="295" mass="33743">MNEIPIIFESDAIPLVGMLHQAQGNPELGVLVMVAGGPQYRIGGHRQLLLWSRKFAAQGFPVFRFDFRGMGDSYGEYVGYENAEGDIRAAIDRLYQECPSLKGVVLWGECNACSASLFYAHKDQRVLGIVMLNPWVRTEEGQARAVVKHYYLNRLTERSFWTKVFTLKFDILGSVRSAFKMIAKARGSTRKGTSSQQMDRRPLPERMLEGLTHFRGRIMMVMSGRDLVPKEFDDLVAREPAWKEQLAARQTERYELPYADHTFSSGEWREQVAVWGIDWLRGLHAEHGQAPLQRM</sequence>
<dbReference type="InterPro" id="IPR017531">
    <property type="entry name" value="Hydrolase-1_PEP"/>
</dbReference>
<dbReference type="InterPro" id="IPR022742">
    <property type="entry name" value="Hydrolase_4"/>
</dbReference>